<evidence type="ECO:0000256" key="1">
    <source>
        <dbReference type="ARBA" id="ARBA00004651"/>
    </source>
</evidence>
<feature type="transmembrane region" description="Helical" evidence="6">
    <location>
        <begin position="44"/>
        <end position="77"/>
    </location>
</feature>
<feature type="transmembrane region" description="Helical" evidence="6">
    <location>
        <begin position="289"/>
        <end position="305"/>
    </location>
</feature>
<comment type="subcellular location">
    <subcellularLocation>
        <location evidence="1">Cell membrane</location>
        <topology evidence="1">Multi-pass membrane protein</topology>
    </subcellularLocation>
</comment>
<dbReference type="Pfam" id="PF02653">
    <property type="entry name" value="BPD_transp_2"/>
    <property type="match status" value="1"/>
</dbReference>
<dbReference type="Proteomes" id="UP000632222">
    <property type="component" value="Unassembled WGS sequence"/>
</dbReference>
<evidence type="ECO:0000256" key="3">
    <source>
        <dbReference type="ARBA" id="ARBA00022692"/>
    </source>
</evidence>
<feature type="transmembrane region" description="Helical" evidence="6">
    <location>
        <begin position="233"/>
        <end position="251"/>
    </location>
</feature>
<feature type="transmembrane region" description="Helical" evidence="6">
    <location>
        <begin position="152"/>
        <end position="174"/>
    </location>
</feature>
<feature type="transmembrane region" description="Helical" evidence="6">
    <location>
        <begin position="110"/>
        <end position="132"/>
    </location>
</feature>
<keyword evidence="2" id="KW-1003">Cell membrane</keyword>
<dbReference type="EMBL" id="BMOD01000007">
    <property type="protein sequence ID" value="GGJ35436.1"/>
    <property type="molecule type" value="Genomic_DNA"/>
</dbReference>
<accession>A0ABQ2D0S0</accession>
<organism evidence="7 8">
    <name type="scientific">Deinococcus roseus</name>
    <dbReference type="NCBI Taxonomy" id="392414"/>
    <lineage>
        <taxon>Bacteria</taxon>
        <taxon>Thermotogati</taxon>
        <taxon>Deinococcota</taxon>
        <taxon>Deinococci</taxon>
        <taxon>Deinococcales</taxon>
        <taxon>Deinococcaceae</taxon>
        <taxon>Deinococcus</taxon>
    </lineage>
</organism>
<dbReference type="CDD" id="cd06579">
    <property type="entry name" value="TM_PBP1_transp_AraH_like"/>
    <property type="match status" value="1"/>
</dbReference>
<name>A0ABQ2D0S0_9DEIO</name>
<gene>
    <name evidence="7" type="ORF">GCM10008938_21860</name>
</gene>
<feature type="transmembrane region" description="Helical" evidence="6">
    <location>
        <begin position="83"/>
        <end position="103"/>
    </location>
</feature>
<reference evidence="8" key="1">
    <citation type="journal article" date="2019" name="Int. J. Syst. Evol. Microbiol.">
        <title>The Global Catalogue of Microorganisms (GCM) 10K type strain sequencing project: providing services to taxonomists for standard genome sequencing and annotation.</title>
        <authorList>
            <consortium name="The Broad Institute Genomics Platform"/>
            <consortium name="The Broad Institute Genome Sequencing Center for Infectious Disease"/>
            <person name="Wu L."/>
            <person name="Ma J."/>
        </authorList>
    </citation>
    <scope>NUCLEOTIDE SEQUENCE [LARGE SCALE GENOMIC DNA]</scope>
    <source>
        <strain evidence="8">JCM 14370</strain>
    </source>
</reference>
<evidence type="ECO:0000256" key="2">
    <source>
        <dbReference type="ARBA" id="ARBA00022475"/>
    </source>
</evidence>
<evidence type="ECO:0000313" key="8">
    <source>
        <dbReference type="Proteomes" id="UP000632222"/>
    </source>
</evidence>
<keyword evidence="5 6" id="KW-0472">Membrane</keyword>
<dbReference type="PANTHER" id="PTHR32196:SF72">
    <property type="entry name" value="RIBOSE IMPORT PERMEASE PROTEIN RBSC"/>
    <property type="match status" value="1"/>
</dbReference>
<evidence type="ECO:0000256" key="5">
    <source>
        <dbReference type="ARBA" id="ARBA00023136"/>
    </source>
</evidence>
<dbReference type="RefSeq" id="WP_189002728.1">
    <property type="nucleotide sequence ID" value="NZ_BMOD01000007.1"/>
</dbReference>
<keyword evidence="4 6" id="KW-1133">Transmembrane helix</keyword>
<dbReference type="PANTHER" id="PTHR32196">
    <property type="entry name" value="ABC TRANSPORTER PERMEASE PROTEIN YPHD-RELATED-RELATED"/>
    <property type="match status" value="1"/>
</dbReference>
<keyword evidence="8" id="KW-1185">Reference proteome</keyword>
<comment type="caution">
    <text evidence="7">The sequence shown here is derived from an EMBL/GenBank/DDBJ whole genome shotgun (WGS) entry which is preliminary data.</text>
</comment>
<evidence type="ECO:0000256" key="4">
    <source>
        <dbReference type="ARBA" id="ARBA00022989"/>
    </source>
</evidence>
<evidence type="ECO:0000256" key="6">
    <source>
        <dbReference type="SAM" id="Phobius"/>
    </source>
</evidence>
<sequence>MQNLLKQNGGLLALIVLFVFASLRYTGFLSEYNIESFLRYNAMFGLIALGMFFVIITGGIDLSVGSMAAFASVIAALMSPYGLLPAVLVPVLLCAVLGFLNGLVITRFKVMPFVVTLGMFLIARGLALIASGQQTVLLSSESGVGNLGQGDFLGFPIPAWMLFVAFALGTVFLIKAPYGRFALTIGGNEEAARLMGIPVEKVKLLVYSLSSALAGLAGVILATQFSAGQPNEGMGWELTAIAAVVVGGTLLTGGRGSVINTLVGVVLLGMIFTVLNFENGLGHININSYWQTVIRGLFLLVVVLLQSSGTRIKLNLNWKSA</sequence>
<protein>
    <submittedName>
        <fullName evidence="7">Sugar ABC transporter permease</fullName>
    </submittedName>
</protein>
<feature type="transmembrane region" description="Helical" evidence="6">
    <location>
        <begin position="258"/>
        <end position="277"/>
    </location>
</feature>
<evidence type="ECO:0000313" key="7">
    <source>
        <dbReference type="EMBL" id="GGJ35436.1"/>
    </source>
</evidence>
<proteinExistence type="predicted"/>
<dbReference type="InterPro" id="IPR001851">
    <property type="entry name" value="ABC_transp_permease"/>
</dbReference>
<keyword evidence="3 6" id="KW-0812">Transmembrane</keyword>
<feature type="transmembrane region" description="Helical" evidence="6">
    <location>
        <begin position="204"/>
        <end position="227"/>
    </location>
</feature>
<feature type="transmembrane region" description="Helical" evidence="6">
    <location>
        <begin position="12"/>
        <end position="32"/>
    </location>
</feature>